<keyword evidence="3 6" id="KW-0812">Transmembrane</keyword>
<keyword evidence="2" id="KW-1003">Cell membrane</keyword>
<keyword evidence="8" id="KW-0966">Cell projection</keyword>
<evidence type="ECO:0000256" key="6">
    <source>
        <dbReference type="SAM" id="Phobius"/>
    </source>
</evidence>
<dbReference type="PROSITE" id="PS51257">
    <property type="entry name" value="PROKAR_LIPOPROTEIN"/>
    <property type="match status" value="1"/>
</dbReference>
<evidence type="ECO:0000256" key="3">
    <source>
        <dbReference type="ARBA" id="ARBA00022692"/>
    </source>
</evidence>
<dbReference type="InterPro" id="IPR022781">
    <property type="entry name" value="Flagellar_biosynth_FliO"/>
</dbReference>
<evidence type="ECO:0000256" key="4">
    <source>
        <dbReference type="ARBA" id="ARBA00022989"/>
    </source>
</evidence>
<dbReference type="Pfam" id="PF04347">
    <property type="entry name" value="FliO"/>
    <property type="match status" value="1"/>
</dbReference>
<protein>
    <submittedName>
        <fullName evidence="8">Flagellar biosynthetic protein FliO</fullName>
    </submittedName>
</protein>
<keyword evidence="4 6" id="KW-1133">Transmembrane helix</keyword>
<dbReference type="Proteomes" id="UP001164803">
    <property type="component" value="Chromosome"/>
</dbReference>
<evidence type="ECO:0000256" key="7">
    <source>
        <dbReference type="SAM" id="SignalP"/>
    </source>
</evidence>
<name>A0ABY6YXR5_9BACL</name>
<proteinExistence type="predicted"/>
<organism evidence="8 9">
    <name type="scientific">Alicyclobacillus dauci</name>
    <dbReference type="NCBI Taxonomy" id="1475485"/>
    <lineage>
        <taxon>Bacteria</taxon>
        <taxon>Bacillati</taxon>
        <taxon>Bacillota</taxon>
        <taxon>Bacilli</taxon>
        <taxon>Bacillales</taxon>
        <taxon>Alicyclobacillaceae</taxon>
        <taxon>Alicyclobacillus</taxon>
    </lineage>
</organism>
<sequence>MRGIKVQLAIAAVPPCASVACSPVVRAATKAPSGMPSATSAIANLVIGLVVVILLIVLLVRFLAKRSNVQQKGTIQVLAARQLAPNRSIQIVEVGQKRLLVGVGEDVQLIADVTADYDVGSPETGERSPFGQALSSVLADLRRSHPEEE</sequence>
<evidence type="ECO:0000313" key="9">
    <source>
        <dbReference type="Proteomes" id="UP001164803"/>
    </source>
</evidence>
<dbReference type="EMBL" id="CP104064">
    <property type="protein sequence ID" value="WAH35393.1"/>
    <property type="molecule type" value="Genomic_DNA"/>
</dbReference>
<evidence type="ECO:0000256" key="1">
    <source>
        <dbReference type="ARBA" id="ARBA00004236"/>
    </source>
</evidence>
<reference evidence="8" key="1">
    <citation type="submission" date="2022-08" db="EMBL/GenBank/DDBJ databases">
        <title>Alicyclobacillus dauci DSM2870, complete genome.</title>
        <authorList>
            <person name="Wang Q."/>
            <person name="Cai R."/>
            <person name="Wang Z."/>
        </authorList>
    </citation>
    <scope>NUCLEOTIDE SEQUENCE</scope>
    <source>
        <strain evidence="8">DSM 28700</strain>
    </source>
</reference>
<gene>
    <name evidence="8" type="ORF">NZD86_13915</name>
</gene>
<comment type="subcellular location">
    <subcellularLocation>
        <location evidence="1">Cell membrane</location>
    </subcellularLocation>
</comment>
<keyword evidence="5 6" id="KW-0472">Membrane</keyword>
<accession>A0ABY6YXR5</accession>
<keyword evidence="7" id="KW-0732">Signal</keyword>
<evidence type="ECO:0000256" key="5">
    <source>
        <dbReference type="ARBA" id="ARBA00023136"/>
    </source>
</evidence>
<evidence type="ECO:0000313" key="8">
    <source>
        <dbReference type="EMBL" id="WAH35393.1"/>
    </source>
</evidence>
<evidence type="ECO:0000256" key="2">
    <source>
        <dbReference type="ARBA" id="ARBA00022475"/>
    </source>
</evidence>
<feature type="signal peptide" evidence="7">
    <location>
        <begin position="1"/>
        <end position="27"/>
    </location>
</feature>
<feature type="chain" id="PRO_5045779636" evidence="7">
    <location>
        <begin position="28"/>
        <end position="149"/>
    </location>
</feature>
<keyword evidence="9" id="KW-1185">Reference proteome</keyword>
<keyword evidence="8" id="KW-0969">Cilium</keyword>
<keyword evidence="8" id="KW-0282">Flagellum</keyword>
<dbReference type="RefSeq" id="WP_268042588.1">
    <property type="nucleotide sequence ID" value="NZ_CP104064.1"/>
</dbReference>
<feature type="transmembrane region" description="Helical" evidence="6">
    <location>
        <begin position="43"/>
        <end position="64"/>
    </location>
</feature>